<evidence type="ECO:0000259" key="2">
    <source>
        <dbReference type="PROSITE" id="PS51459"/>
    </source>
</evidence>
<protein>
    <submittedName>
        <fullName evidence="3">Fic family protein</fullName>
    </submittedName>
</protein>
<dbReference type="InterPro" id="IPR036597">
    <property type="entry name" value="Fido-like_dom_sf"/>
</dbReference>
<feature type="region of interest" description="Disordered" evidence="1">
    <location>
        <begin position="1"/>
        <end position="25"/>
    </location>
</feature>
<gene>
    <name evidence="3" type="ORF">WKW79_10665</name>
</gene>
<evidence type="ECO:0000313" key="3">
    <source>
        <dbReference type="EMBL" id="MEJ8855032.1"/>
    </source>
</evidence>
<sequence length="385" mass="43471">MSQKQGFDNTTPPLSSWQADRPYDALPPLPPAIDLESKPILKQCITARAALAELKQATELIPNPTVLINIIPLLEAKDSSEIENIVTTTDKLFRHADGHDSQADPATREALRYRTALHQGFQSLSRRPLCTSTAVEICTAIKGVEMDIRKTPGTQLMNERSGESIYTPPEGEALLRKLLANWERFLHETVDLDPLIRMAVGHYQFEAIHPFTDGNGRTGRVINILVLIQERLLALPVLYLSRYIIANKTDYYRLLQDVTRLQSSDGWEAWVLYMLRAVEDTARWTTQKIAAIRTLAEHTTEYVREKLPKIYSRELIETIFEQPYCRIGNLVDKGLAGRQAASLHLKSLASLGVLSETQAGREKLFVHPKLMQLLMRDGNGFARYA</sequence>
<dbReference type="Pfam" id="PF21248">
    <property type="entry name" value="SoFic-like_C"/>
    <property type="match status" value="1"/>
</dbReference>
<dbReference type="InterPro" id="IPR025758">
    <property type="entry name" value="Fic/DOC_N"/>
</dbReference>
<dbReference type="Proteomes" id="UP001367030">
    <property type="component" value="Unassembled WGS sequence"/>
</dbReference>
<dbReference type="Gene3D" id="1.10.3290.10">
    <property type="entry name" value="Fido-like domain"/>
    <property type="match status" value="1"/>
</dbReference>
<dbReference type="InterPro" id="IPR040198">
    <property type="entry name" value="Fido_containing"/>
</dbReference>
<proteinExistence type="predicted"/>
<evidence type="ECO:0000313" key="4">
    <source>
        <dbReference type="Proteomes" id="UP001367030"/>
    </source>
</evidence>
<evidence type="ECO:0000256" key="1">
    <source>
        <dbReference type="SAM" id="MobiDB-lite"/>
    </source>
</evidence>
<dbReference type="Pfam" id="PF02661">
    <property type="entry name" value="Fic"/>
    <property type="match status" value="1"/>
</dbReference>
<organism evidence="3 4">
    <name type="scientific">Variovorax robiniae</name>
    <dbReference type="NCBI Taxonomy" id="1836199"/>
    <lineage>
        <taxon>Bacteria</taxon>
        <taxon>Pseudomonadati</taxon>
        <taxon>Pseudomonadota</taxon>
        <taxon>Betaproteobacteria</taxon>
        <taxon>Burkholderiales</taxon>
        <taxon>Comamonadaceae</taxon>
        <taxon>Variovorax</taxon>
    </lineage>
</organism>
<dbReference type="PANTHER" id="PTHR13504:SF35">
    <property type="entry name" value="PROTEIN ADENYLYLTRANSFERASE SOFIC"/>
    <property type="match status" value="1"/>
</dbReference>
<feature type="compositionally biased region" description="Polar residues" evidence="1">
    <location>
        <begin position="1"/>
        <end position="18"/>
    </location>
</feature>
<accession>A0ABU8X5D1</accession>
<name>A0ABU8X5D1_9BURK</name>
<dbReference type="PIRSF" id="PIRSF038925">
    <property type="entry name" value="AMP-prot_trans"/>
    <property type="match status" value="1"/>
</dbReference>
<dbReference type="InterPro" id="IPR026287">
    <property type="entry name" value="SoFic-like"/>
</dbReference>
<dbReference type="InterPro" id="IPR003812">
    <property type="entry name" value="Fido"/>
</dbReference>
<dbReference type="PANTHER" id="PTHR13504">
    <property type="entry name" value="FIDO DOMAIN-CONTAINING PROTEIN DDB_G0283145"/>
    <property type="match status" value="1"/>
</dbReference>
<comment type="caution">
    <text evidence="3">The sequence shown here is derived from an EMBL/GenBank/DDBJ whole genome shotgun (WGS) entry which is preliminary data.</text>
</comment>
<dbReference type="Pfam" id="PF13784">
    <property type="entry name" value="Fic_N"/>
    <property type="match status" value="1"/>
</dbReference>
<dbReference type="EMBL" id="JBBKZS010000003">
    <property type="protein sequence ID" value="MEJ8855032.1"/>
    <property type="molecule type" value="Genomic_DNA"/>
</dbReference>
<dbReference type="SUPFAM" id="SSF140931">
    <property type="entry name" value="Fic-like"/>
    <property type="match status" value="1"/>
</dbReference>
<reference evidence="3 4" key="1">
    <citation type="submission" date="2024-03" db="EMBL/GenBank/DDBJ databases">
        <title>Novel species of the genus Variovorax.</title>
        <authorList>
            <person name="Liu Q."/>
            <person name="Xin Y.-H."/>
        </authorList>
    </citation>
    <scope>NUCLEOTIDE SEQUENCE [LARGE SCALE GENOMIC DNA]</scope>
    <source>
        <strain evidence="3 4">KACC 18901</strain>
    </source>
</reference>
<feature type="domain" description="Fido" evidence="2">
    <location>
        <begin position="109"/>
        <end position="276"/>
    </location>
</feature>
<dbReference type="PROSITE" id="PS51459">
    <property type="entry name" value="FIDO"/>
    <property type="match status" value="1"/>
</dbReference>
<keyword evidence="4" id="KW-1185">Reference proteome</keyword>
<dbReference type="InterPro" id="IPR048770">
    <property type="entry name" value="SoFic-like_C"/>
</dbReference>
<dbReference type="NCBIfam" id="NF046030">
    <property type="entry name" value="ProtAdlyltaseSoFic"/>
    <property type="match status" value="1"/>
</dbReference>